<reference evidence="1" key="1">
    <citation type="thesis" date="2021" institute="BYU ScholarsArchive" country="Provo, UT, USA">
        <title>Applications of and Algorithms for Genome Assembly and Genomic Analyses with an Emphasis on Marine Teleosts.</title>
        <authorList>
            <person name="Pickett B.D."/>
        </authorList>
    </citation>
    <scope>NUCLEOTIDE SEQUENCE</scope>
    <source>
        <strain evidence="1">HI-2016</strain>
    </source>
</reference>
<name>A0A8T2PS11_9TELE</name>
<comment type="caution">
    <text evidence="1">The sequence shown here is derived from an EMBL/GenBank/DDBJ whole genome shotgun (WGS) entry which is preliminary data.</text>
</comment>
<dbReference type="AlphaFoldDB" id="A0A8T2PS11"/>
<protein>
    <submittedName>
        <fullName evidence="1">Uncharacterized protein</fullName>
    </submittedName>
</protein>
<gene>
    <name evidence="1" type="ORF">JZ751_012230</name>
</gene>
<evidence type="ECO:0000313" key="1">
    <source>
        <dbReference type="EMBL" id="KAG9354106.1"/>
    </source>
</evidence>
<proteinExistence type="predicted"/>
<dbReference type="Proteomes" id="UP000824540">
    <property type="component" value="Unassembled WGS sequence"/>
</dbReference>
<organism evidence="1 2">
    <name type="scientific">Albula glossodonta</name>
    <name type="common">roundjaw bonefish</name>
    <dbReference type="NCBI Taxonomy" id="121402"/>
    <lineage>
        <taxon>Eukaryota</taxon>
        <taxon>Metazoa</taxon>
        <taxon>Chordata</taxon>
        <taxon>Craniata</taxon>
        <taxon>Vertebrata</taxon>
        <taxon>Euteleostomi</taxon>
        <taxon>Actinopterygii</taxon>
        <taxon>Neopterygii</taxon>
        <taxon>Teleostei</taxon>
        <taxon>Albuliformes</taxon>
        <taxon>Albulidae</taxon>
        <taxon>Albula</taxon>
    </lineage>
</organism>
<evidence type="ECO:0000313" key="2">
    <source>
        <dbReference type="Proteomes" id="UP000824540"/>
    </source>
</evidence>
<dbReference type="EMBL" id="JAFBMS010000003">
    <property type="protein sequence ID" value="KAG9354106.1"/>
    <property type="molecule type" value="Genomic_DNA"/>
</dbReference>
<keyword evidence="2" id="KW-1185">Reference proteome</keyword>
<sequence>MAQSARETKAVVQQRALSPCRRQSRGFMVSSSQTLANRGWVQLHCGRDRGERESEKEGQWFAWLRAHLHAGTEFKKKQAKRFLAVTGALVTQSLTIAEDVDHQLPPITARDLQVRESVTSSACLPEGRDETEGLHNRSLEKQRHSCEIREVRGGERMIGLTQLLGNRMRPKGLGRRGGEDCFGPMPIYTATLQRPIPTSPCRAALMFRPSLNVQDLGIGETGAFVSAGLTMGPHSEWSAHVRPAGISSEFQTIAVSNEFAGGEEGATDDRERGLSSCGKPSQKLLQKAASQKQKVVGHLSPAHAMGLGFTEGDTRRGYVFAHCHGYLLGCPEAGGCGIVVCREAVIPSSAAGLLDPHPGGPLVLPVIPLRDSCLDQCCNDPDPPPSLSPPRTEDVLAALNFASRIGVFYLLPTHPDHTEDTEEVTGSGLLRPQETGCQDGLCVNIHVHAAGKRPSFSVLPLNIPEDRVSWECSGEYPSPGNPGMGHHGNPSLLLNLNEPAKRDTMELLGALRKFRRKHKAMNVSEGALCKSPSENSINGLATGLISKVLRFTAR</sequence>
<accession>A0A8T2PS11</accession>